<evidence type="ECO:0000313" key="5">
    <source>
        <dbReference type="Proteomes" id="UP000308197"/>
    </source>
</evidence>
<dbReference type="SUPFAM" id="SSF46689">
    <property type="entry name" value="Homeodomain-like"/>
    <property type="match status" value="1"/>
</dbReference>
<dbReference type="Gene3D" id="1.10.10.60">
    <property type="entry name" value="Homeodomain-like"/>
    <property type="match status" value="1"/>
</dbReference>
<keyword evidence="5" id="KW-1185">Reference proteome</keyword>
<dbReference type="Pfam" id="PF03221">
    <property type="entry name" value="HTH_Tnp_Tc5"/>
    <property type="match status" value="1"/>
</dbReference>
<dbReference type="Pfam" id="PF03184">
    <property type="entry name" value="DDE_1"/>
    <property type="match status" value="1"/>
</dbReference>
<dbReference type="PANTHER" id="PTHR19303:SF73">
    <property type="entry name" value="PROTEIN PDC2"/>
    <property type="match status" value="1"/>
</dbReference>
<keyword evidence="1" id="KW-0238">DNA-binding</keyword>
<dbReference type="GO" id="GO:0003677">
    <property type="term" value="F:DNA binding"/>
    <property type="evidence" value="ECO:0007669"/>
    <property type="project" value="UniProtKB-KW"/>
</dbReference>
<evidence type="ECO:0000256" key="2">
    <source>
        <dbReference type="SAM" id="MobiDB-lite"/>
    </source>
</evidence>
<dbReference type="InterPro" id="IPR006600">
    <property type="entry name" value="HTH_CenpB_DNA-bd_dom"/>
</dbReference>
<dbReference type="InterPro" id="IPR009057">
    <property type="entry name" value="Homeodomain-like_sf"/>
</dbReference>
<accession>A0A5C3P510</accession>
<reference evidence="4 5" key="1">
    <citation type="journal article" date="2019" name="Nat. Ecol. Evol.">
        <title>Megaphylogeny resolves global patterns of mushroom evolution.</title>
        <authorList>
            <person name="Varga T."/>
            <person name="Krizsan K."/>
            <person name="Foldi C."/>
            <person name="Dima B."/>
            <person name="Sanchez-Garcia M."/>
            <person name="Sanchez-Ramirez S."/>
            <person name="Szollosi G.J."/>
            <person name="Szarkandi J.G."/>
            <person name="Papp V."/>
            <person name="Albert L."/>
            <person name="Andreopoulos W."/>
            <person name="Angelini C."/>
            <person name="Antonin V."/>
            <person name="Barry K.W."/>
            <person name="Bougher N.L."/>
            <person name="Buchanan P."/>
            <person name="Buyck B."/>
            <person name="Bense V."/>
            <person name="Catcheside P."/>
            <person name="Chovatia M."/>
            <person name="Cooper J."/>
            <person name="Damon W."/>
            <person name="Desjardin D."/>
            <person name="Finy P."/>
            <person name="Geml J."/>
            <person name="Haridas S."/>
            <person name="Hughes K."/>
            <person name="Justo A."/>
            <person name="Karasinski D."/>
            <person name="Kautmanova I."/>
            <person name="Kiss B."/>
            <person name="Kocsube S."/>
            <person name="Kotiranta H."/>
            <person name="LaButti K.M."/>
            <person name="Lechner B.E."/>
            <person name="Liimatainen K."/>
            <person name="Lipzen A."/>
            <person name="Lukacs Z."/>
            <person name="Mihaltcheva S."/>
            <person name="Morgado L.N."/>
            <person name="Niskanen T."/>
            <person name="Noordeloos M.E."/>
            <person name="Ohm R.A."/>
            <person name="Ortiz-Santana B."/>
            <person name="Ovrebo C."/>
            <person name="Racz N."/>
            <person name="Riley R."/>
            <person name="Savchenko A."/>
            <person name="Shiryaev A."/>
            <person name="Soop K."/>
            <person name="Spirin V."/>
            <person name="Szebenyi C."/>
            <person name="Tomsovsky M."/>
            <person name="Tulloss R.E."/>
            <person name="Uehling J."/>
            <person name="Grigoriev I.V."/>
            <person name="Vagvolgyi C."/>
            <person name="Papp T."/>
            <person name="Martin F.M."/>
            <person name="Miettinen O."/>
            <person name="Hibbett D.S."/>
            <person name="Nagy L.G."/>
        </authorList>
    </citation>
    <scope>NUCLEOTIDE SEQUENCE [LARGE SCALE GENOMIC DNA]</scope>
    <source>
        <strain evidence="4 5">HHB13444</strain>
    </source>
</reference>
<dbReference type="GO" id="GO:0005634">
    <property type="term" value="C:nucleus"/>
    <property type="evidence" value="ECO:0007669"/>
    <property type="project" value="TreeGrafter"/>
</dbReference>
<dbReference type="PROSITE" id="PS51253">
    <property type="entry name" value="HTH_CENPB"/>
    <property type="match status" value="1"/>
</dbReference>
<organism evidence="4 5">
    <name type="scientific">Polyporus arcularius HHB13444</name>
    <dbReference type="NCBI Taxonomy" id="1314778"/>
    <lineage>
        <taxon>Eukaryota</taxon>
        <taxon>Fungi</taxon>
        <taxon>Dikarya</taxon>
        <taxon>Basidiomycota</taxon>
        <taxon>Agaricomycotina</taxon>
        <taxon>Agaricomycetes</taxon>
        <taxon>Polyporales</taxon>
        <taxon>Polyporaceae</taxon>
        <taxon>Polyporus</taxon>
    </lineage>
</organism>
<dbReference type="Proteomes" id="UP000308197">
    <property type="component" value="Unassembled WGS sequence"/>
</dbReference>
<dbReference type="InParanoid" id="A0A5C3P510"/>
<name>A0A5C3P510_9APHY</name>
<dbReference type="STRING" id="1314778.A0A5C3P510"/>
<dbReference type="InterPro" id="IPR050863">
    <property type="entry name" value="CenT-Element_Derived"/>
</dbReference>
<dbReference type="AlphaFoldDB" id="A0A5C3P510"/>
<dbReference type="FunCoup" id="A0A5C3P510">
    <property type="interactions" value="191"/>
</dbReference>
<evidence type="ECO:0000256" key="1">
    <source>
        <dbReference type="ARBA" id="ARBA00023125"/>
    </source>
</evidence>
<evidence type="ECO:0000259" key="3">
    <source>
        <dbReference type="PROSITE" id="PS51253"/>
    </source>
</evidence>
<dbReference type="EMBL" id="ML211352">
    <property type="protein sequence ID" value="TFK83947.1"/>
    <property type="molecule type" value="Genomic_DNA"/>
</dbReference>
<dbReference type="PANTHER" id="PTHR19303">
    <property type="entry name" value="TRANSPOSON"/>
    <property type="match status" value="1"/>
</dbReference>
<sequence>MPAEPTHSGPSRVRKPRESVKPYVRTKPTRVPAQHAPKTSAVAAESQTRSNLTLHDWMTVVAYCDNNPSIKQHDVVAHFRARPEGALIFNQSSLSRHLSKKGRAEDQARLQATPAALDGKRVRAVTRPDVERALFLWTKHMEVRKEHYTGAMLAAKRTEFEKAMDVPENERMKSDGWISKFCKAYGIREHRRHGEAGSVDVNAVGKERERIKGILTAYAPEDVFNFDESGLFGFAPPDRGLSSEQMPGKKSNKTRITVGFACNSTGTEKLPIFYIGKSKQPRCFGKTSPKDRGFYYRNNKTSWMTAALFEEWVKEQDTRFRRQGRFILLWIDNFSGHDINYVPTNIRLEFFEPNMTSFVQPLDAGIIRCFKAHYRKGFCVRALEMDNAGEENIYKINLLEVMLLAKAAWEAVTAETIRNCWKKAFDLTSAGTLR</sequence>
<feature type="domain" description="HTH CENPB-type" evidence="3">
    <location>
        <begin position="118"/>
        <end position="191"/>
    </location>
</feature>
<gene>
    <name evidence="4" type="ORF">K466DRAFT_554267</name>
</gene>
<feature type="region of interest" description="Disordered" evidence="2">
    <location>
        <begin position="1"/>
        <end position="48"/>
    </location>
</feature>
<dbReference type="InterPro" id="IPR004875">
    <property type="entry name" value="DDE_SF_endonuclease_dom"/>
</dbReference>
<evidence type="ECO:0000313" key="4">
    <source>
        <dbReference type="EMBL" id="TFK83947.1"/>
    </source>
</evidence>
<protein>
    <submittedName>
        <fullName evidence="4">DDE-domain-containing protein</fullName>
    </submittedName>
</protein>
<proteinExistence type="predicted"/>